<dbReference type="PANTHER" id="PTHR11358:SF26">
    <property type="entry name" value="GUANIDINO ACID HYDROLASE, MITOCHONDRIAL"/>
    <property type="match status" value="1"/>
</dbReference>
<dbReference type="PANTHER" id="PTHR11358">
    <property type="entry name" value="ARGINASE/AGMATINASE"/>
    <property type="match status" value="1"/>
</dbReference>
<gene>
    <name evidence="5" type="ORF">REJC140_00698</name>
</gene>
<evidence type="ECO:0000313" key="6">
    <source>
        <dbReference type="Proteomes" id="UP000606921"/>
    </source>
</evidence>
<dbReference type="Proteomes" id="UP000606921">
    <property type="component" value="Unassembled WGS sequence"/>
</dbReference>
<dbReference type="PIRSF" id="PIRSF036979">
    <property type="entry name" value="Arginase"/>
    <property type="match status" value="1"/>
</dbReference>
<protein>
    <submittedName>
        <fullName evidence="5">Agmatinase</fullName>
    </submittedName>
</protein>
<evidence type="ECO:0000256" key="1">
    <source>
        <dbReference type="ARBA" id="ARBA00009227"/>
    </source>
</evidence>
<dbReference type="PROSITE" id="PS51409">
    <property type="entry name" value="ARGINASE_2"/>
    <property type="match status" value="1"/>
</dbReference>
<dbReference type="InterPro" id="IPR005925">
    <property type="entry name" value="Agmatinase-rel"/>
</dbReference>
<dbReference type="Pfam" id="PF00491">
    <property type="entry name" value="Arginase"/>
    <property type="match status" value="1"/>
</dbReference>
<dbReference type="InterPro" id="IPR020855">
    <property type="entry name" value="Ureohydrolase_Mn_BS"/>
</dbReference>
<evidence type="ECO:0000256" key="3">
    <source>
        <dbReference type="ARBA" id="ARBA00022801"/>
    </source>
</evidence>
<keyword evidence="3 4" id="KW-0378">Hydrolase</keyword>
<dbReference type="InterPro" id="IPR023696">
    <property type="entry name" value="Ureohydrolase_dom_sf"/>
</dbReference>
<organism evidence="5 6">
    <name type="scientific">Pseudorhizobium endolithicum</name>
    <dbReference type="NCBI Taxonomy" id="1191678"/>
    <lineage>
        <taxon>Bacteria</taxon>
        <taxon>Pseudomonadati</taxon>
        <taxon>Pseudomonadota</taxon>
        <taxon>Alphaproteobacteria</taxon>
        <taxon>Hyphomicrobiales</taxon>
        <taxon>Rhizobiaceae</taxon>
        <taxon>Rhizobium/Agrobacterium group</taxon>
        <taxon>Pseudorhizobium</taxon>
    </lineage>
</organism>
<evidence type="ECO:0000313" key="5">
    <source>
        <dbReference type="EMBL" id="CAD7039025.1"/>
    </source>
</evidence>
<dbReference type="CDD" id="cd11592">
    <property type="entry name" value="Agmatinase_PAH"/>
    <property type="match status" value="1"/>
</dbReference>
<name>A0ABM8PN97_9HYPH</name>
<dbReference type="Gene3D" id="3.40.800.10">
    <property type="entry name" value="Ureohydrolase domain"/>
    <property type="match status" value="1"/>
</dbReference>
<sequence length="350" mass="37653">MDESKLRELREKYGSGHGGNLYDPDFKKVADKIFSKSGTRLAPYAGIPTFLSAPHMPVEAENPDFGNLQVAITGVPMDLGVTNRNGSRFGPRALRAIERIGPYNHFLKTAPVFDLRVADIGDVPLRSRYSLEMCHEDIEKRFNQIVDAGVVPLAVGGDHSISQSILKAVGRNAPVGMIHIDAHCDTGGPFDHTKFHHAGPFRNAVLDGVLDPTRTIQIGIRGAAEYIWEFSYASGMTVIHAEEVTGMGMPAIIEKARQVVGDGPTYLSFDIDSLDPSFAPGTGTPEIGGLTTREVLELVRGLKGINLVGGDVVEVAPQYDATTNTAQAGAQILFEILSLMVFSPSVTGRG</sequence>
<reference evidence="5 6" key="1">
    <citation type="submission" date="2020-11" db="EMBL/GenBank/DDBJ databases">
        <authorList>
            <person name="Lassalle F."/>
        </authorList>
    </citation>
    <scope>NUCLEOTIDE SEQUENCE [LARGE SCALE GENOMIC DNA]</scope>
    <source>
        <strain evidence="5 6">JC140</strain>
    </source>
</reference>
<dbReference type="InterPro" id="IPR006035">
    <property type="entry name" value="Ureohydrolase"/>
</dbReference>
<evidence type="ECO:0000256" key="4">
    <source>
        <dbReference type="RuleBase" id="RU003684"/>
    </source>
</evidence>
<evidence type="ECO:0000256" key="2">
    <source>
        <dbReference type="ARBA" id="ARBA00022723"/>
    </source>
</evidence>
<proteinExistence type="inferred from homology"/>
<dbReference type="SUPFAM" id="SSF52768">
    <property type="entry name" value="Arginase/deacetylase"/>
    <property type="match status" value="1"/>
</dbReference>
<accession>A0ABM8PN97</accession>
<comment type="caution">
    <text evidence="5">The sequence shown here is derived from an EMBL/GenBank/DDBJ whole genome shotgun (WGS) entry which is preliminary data.</text>
</comment>
<keyword evidence="6" id="KW-1185">Reference proteome</keyword>
<dbReference type="PROSITE" id="PS01053">
    <property type="entry name" value="ARGINASE_1"/>
    <property type="match status" value="1"/>
</dbReference>
<dbReference type="NCBIfam" id="TIGR01230">
    <property type="entry name" value="agmatinase"/>
    <property type="match status" value="1"/>
</dbReference>
<dbReference type="EMBL" id="CABFWF030000012">
    <property type="protein sequence ID" value="CAD7039025.1"/>
    <property type="molecule type" value="Genomic_DNA"/>
</dbReference>
<comment type="similarity">
    <text evidence="1">Belongs to the arginase family. Agmatinase subfamily.</text>
</comment>
<keyword evidence="2" id="KW-0479">Metal-binding</keyword>